<gene>
    <name evidence="2" type="ORF">FGO68_gene13832</name>
</gene>
<dbReference type="EMBL" id="RRYP01009174">
    <property type="protein sequence ID" value="TNV79247.1"/>
    <property type="molecule type" value="Genomic_DNA"/>
</dbReference>
<keyword evidence="3" id="KW-1185">Reference proteome</keyword>
<name>A0A8J8T1X8_HALGN</name>
<feature type="chain" id="PRO_5035181903" evidence="1">
    <location>
        <begin position="20"/>
        <end position="161"/>
    </location>
</feature>
<dbReference type="Proteomes" id="UP000785679">
    <property type="component" value="Unassembled WGS sequence"/>
</dbReference>
<protein>
    <submittedName>
        <fullName evidence="2">Uncharacterized protein</fullName>
    </submittedName>
</protein>
<sequence length="161" mass="18182">MFVSELACLAFPIFQAAIALDLFKAQSIHIIIYSLQMSQHGGASGPSPANNKQFTEAMSLISLTNICFKNCVMKNKPRQLQENPDHSKEELLQSKAKIQGVLDYLGVEGHTSEEWVLSEKETVCLHNCGKSYVELKGFLHEQLLKDYTYIRKKNRALFEGM</sequence>
<accession>A0A8J8T1X8</accession>
<evidence type="ECO:0000313" key="3">
    <source>
        <dbReference type="Proteomes" id="UP000785679"/>
    </source>
</evidence>
<reference evidence="2" key="1">
    <citation type="submission" date="2019-06" db="EMBL/GenBank/DDBJ databases">
        <authorList>
            <person name="Zheng W."/>
        </authorList>
    </citation>
    <scope>NUCLEOTIDE SEQUENCE</scope>
    <source>
        <strain evidence="2">QDHG01</strain>
    </source>
</reference>
<evidence type="ECO:0000313" key="2">
    <source>
        <dbReference type="EMBL" id="TNV79247.1"/>
    </source>
</evidence>
<feature type="signal peptide" evidence="1">
    <location>
        <begin position="1"/>
        <end position="19"/>
    </location>
</feature>
<dbReference type="AlphaFoldDB" id="A0A8J8T1X8"/>
<proteinExistence type="predicted"/>
<evidence type="ECO:0000256" key="1">
    <source>
        <dbReference type="SAM" id="SignalP"/>
    </source>
</evidence>
<keyword evidence="1" id="KW-0732">Signal</keyword>
<comment type="caution">
    <text evidence="2">The sequence shown here is derived from an EMBL/GenBank/DDBJ whole genome shotgun (WGS) entry which is preliminary data.</text>
</comment>
<organism evidence="2 3">
    <name type="scientific">Halteria grandinella</name>
    <dbReference type="NCBI Taxonomy" id="5974"/>
    <lineage>
        <taxon>Eukaryota</taxon>
        <taxon>Sar</taxon>
        <taxon>Alveolata</taxon>
        <taxon>Ciliophora</taxon>
        <taxon>Intramacronucleata</taxon>
        <taxon>Spirotrichea</taxon>
        <taxon>Stichotrichia</taxon>
        <taxon>Sporadotrichida</taxon>
        <taxon>Halteriidae</taxon>
        <taxon>Halteria</taxon>
    </lineage>
</organism>